<comment type="catalytic activity">
    <reaction evidence="1 8">
        <text>1-(2-carboxyphenylamino)-1-deoxy-D-ribulose 5-phosphate + H(+) = (1S,2R)-1-C-(indol-3-yl)glycerol 3-phosphate + CO2 + H2O</text>
        <dbReference type="Rhea" id="RHEA:23476"/>
        <dbReference type="ChEBI" id="CHEBI:15377"/>
        <dbReference type="ChEBI" id="CHEBI:15378"/>
        <dbReference type="ChEBI" id="CHEBI:16526"/>
        <dbReference type="ChEBI" id="CHEBI:58613"/>
        <dbReference type="ChEBI" id="CHEBI:58866"/>
        <dbReference type="EC" id="4.1.1.48"/>
    </reaction>
</comment>
<evidence type="ECO:0000259" key="9">
    <source>
        <dbReference type="Pfam" id="PF00218"/>
    </source>
</evidence>
<dbReference type="NCBIfam" id="NF001377">
    <property type="entry name" value="PRK00278.2-4"/>
    <property type="match status" value="1"/>
</dbReference>
<feature type="domain" description="Indole-3-glycerol phosphate synthase" evidence="9">
    <location>
        <begin position="5"/>
        <end position="254"/>
    </location>
</feature>
<evidence type="ECO:0000256" key="8">
    <source>
        <dbReference type="HAMAP-Rule" id="MF_00134"/>
    </source>
</evidence>
<keyword evidence="4 8" id="KW-0210">Decarboxylase</keyword>
<keyword evidence="6 8" id="KW-0057">Aromatic amino acid biosynthesis</keyword>
<evidence type="ECO:0000256" key="7">
    <source>
        <dbReference type="ARBA" id="ARBA00023239"/>
    </source>
</evidence>
<dbReference type="Proteomes" id="UP000640786">
    <property type="component" value="Unassembled WGS sequence"/>
</dbReference>
<organism evidence="10 11">
    <name type="scientific">Psychrobacillus faecigallinarum</name>
    <dbReference type="NCBI Taxonomy" id="2762235"/>
    <lineage>
        <taxon>Bacteria</taxon>
        <taxon>Bacillati</taxon>
        <taxon>Bacillota</taxon>
        <taxon>Bacilli</taxon>
        <taxon>Bacillales</taxon>
        <taxon>Bacillaceae</taxon>
        <taxon>Psychrobacillus</taxon>
    </lineage>
</organism>
<dbReference type="InterPro" id="IPR013798">
    <property type="entry name" value="Indole-3-glycerol_P_synth_dom"/>
</dbReference>
<dbReference type="PANTHER" id="PTHR22854:SF2">
    <property type="entry name" value="INDOLE-3-GLYCEROL-PHOSPHATE SYNTHASE"/>
    <property type="match status" value="1"/>
</dbReference>
<accession>A0ABR8R9L4</accession>
<dbReference type="InterPro" id="IPR001468">
    <property type="entry name" value="Indole-3-GlycerolPSynthase_CS"/>
</dbReference>
<dbReference type="InterPro" id="IPR013785">
    <property type="entry name" value="Aldolase_TIM"/>
</dbReference>
<comment type="caution">
    <text evidence="10">The sequence shown here is derived from an EMBL/GenBank/DDBJ whole genome shotgun (WGS) entry which is preliminary data.</text>
</comment>
<protein>
    <recommendedName>
        <fullName evidence="8">Indole-3-glycerol phosphate synthase</fullName>
        <shortName evidence="8">IGPS</shortName>
        <ecNumber evidence="8">4.1.1.48</ecNumber>
    </recommendedName>
</protein>
<dbReference type="InterPro" id="IPR045186">
    <property type="entry name" value="Indole-3-glycerol_P_synth"/>
</dbReference>
<dbReference type="RefSeq" id="WP_154310778.1">
    <property type="nucleotide sequence ID" value="NZ_JACSQO010000004.1"/>
</dbReference>
<comment type="pathway">
    <text evidence="2 8">Amino-acid biosynthesis; L-tryptophan biosynthesis; L-tryptophan from chorismate: step 4/5.</text>
</comment>
<dbReference type="CDD" id="cd00331">
    <property type="entry name" value="IGPS"/>
    <property type="match status" value="1"/>
</dbReference>
<keyword evidence="7 8" id="KW-0456">Lyase</keyword>
<evidence type="ECO:0000256" key="2">
    <source>
        <dbReference type="ARBA" id="ARBA00004696"/>
    </source>
</evidence>
<evidence type="ECO:0000256" key="6">
    <source>
        <dbReference type="ARBA" id="ARBA00023141"/>
    </source>
</evidence>
<name>A0ABR8R9L4_9BACI</name>
<proteinExistence type="inferred from homology"/>
<dbReference type="PANTHER" id="PTHR22854">
    <property type="entry name" value="TRYPTOPHAN BIOSYNTHESIS PROTEIN"/>
    <property type="match status" value="1"/>
</dbReference>
<reference evidence="10 11" key="1">
    <citation type="submission" date="2020-08" db="EMBL/GenBank/DDBJ databases">
        <title>A Genomic Blueprint of the Chicken Gut Microbiome.</title>
        <authorList>
            <person name="Gilroy R."/>
            <person name="Ravi A."/>
            <person name="Getino M."/>
            <person name="Pursley I."/>
            <person name="Horton D.L."/>
            <person name="Alikhan N.-F."/>
            <person name="Baker D."/>
            <person name="Gharbi K."/>
            <person name="Hall N."/>
            <person name="Watson M."/>
            <person name="Adriaenssens E.M."/>
            <person name="Foster-Nyarko E."/>
            <person name="Jarju S."/>
            <person name="Secka A."/>
            <person name="Antonio M."/>
            <person name="Oren A."/>
            <person name="Chaudhuri R."/>
            <person name="La Ragione R.M."/>
            <person name="Hildebrand F."/>
            <person name="Pallen M.J."/>
        </authorList>
    </citation>
    <scope>NUCLEOTIDE SEQUENCE [LARGE SCALE GENOMIC DNA]</scope>
    <source>
        <strain evidence="10 11">Sa2BUA9</strain>
    </source>
</reference>
<dbReference type="GO" id="GO:0004425">
    <property type="term" value="F:indole-3-glycerol-phosphate synthase activity"/>
    <property type="evidence" value="ECO:0007669"/>
    <property type="project" value="UniProtKB-EC"/>
</dbReference>
<sequence length="263" mass="29103">MTTILDKILKEKETLINQMIHETIPVCKKRLKRPSLFDRLFQNNKLQVIAEIKRASPSKGLIQGIVDPAKQALVYQEAGAAAISVLTDSPFFQGSFKDLQAVAETVDLPILCKDFIIHKVQIDFAKSAGASVVLLIVAALSKEKIKELYTYAIAKGLEVLVEVHNIQELEVALQLDTKLIGVNNRDLRTFQVDLSHTGELASNFPFNEGRVLISESGICNNVDAIQVAKYGASAVLVGEALMRSDDPYKTLRTLQVEREVMVQ</sequence>
<evidence type="ECO:0000256" key="1">
    <source>
        <dbReference type="ARBA" id="ARBA00001633"/>
    </source>
</evidence>
<dbReference type="SUPFAM" id="SSF51366">
    <property type="entry name" value="Ribulose-phoshate binding barrel"/>
    <property type="match status" value="1"/>
</dbReference>
<dbReference type="EC" id="4.1.1.48" evidence="8"/>
<evidence type="ECO:0000256" key="5">
    <source>
        <dbReference type="ARBA" id="ARBA00022822"/>
    </source>
</evidence>
<dbReference type="PROSITE" id="PS00614">
    <property type="entry name" value="IGPS"/>
    <property type="match status" value="1"/>
</dbReference>
<keyword evidence="11" id="KW-1185">Reference proteome</keyword>
<dbReference type="HAMAP" id="MF_00134_B">
    <property type="entry name" value="IGPS_B"/>
    <property type="match status" value="1"/>
</dbReference>
<dbReference type="InterPro" id="IPR011060">
    <property type="entry name" value="RibuloseP-bd_barrel"/>
</dbReference>
<evidence type="ECO:0000313" key="11">
    <source>
        <dbReference type="Proteomes" id="UP000640786"/>
    </source>
</evidence>
<evidence type="ECO:0000313" key="10">
    <source>
        <dbReference type="EMBL" id="MBD7944506.1"/>
    </source>
</evidence>
<evidence type="ECO:0000256" key="4">
    <source>
        <dbReference type="ARBA" id="ARBA00022793"/>
    </source>
</evidence>
<dbReference type="NCBIfam" id="NF001371">
    <property type="entry name" value="PRK00278.1-3"/>
    <property type="match status" value="1"/>
</dbReference>
<dbReference type="EMBL" id="JACSQO010000004">
    <property type="protein sequence ID" value="MBD7944506.1"/>
    <property type="molecule type" value="Genomic_DNA"/>
</dbReference>
<dbReference type="Pfam" id="PF00218">
    <property type="entry name" value="IGPS"/>
    <property type="match status" value="1"/>
</dbReference>
<dbReference type="Gene3D" id="3.20.20.70">
    <property type="entry name" value="Aldolase class I"/>
    <property type="match status" value="1"/>
</dbReference>
<dbReference type="HAMAP" id="MF_00134_A">
    <property type="entry name" value="IGPS_A"/>
    <property type="match status" value="1"/>
</dbReference>
<evidence type="ECO:0000256" key="3">
    <source>
        <dbReference type="ARBA" id="ARBA00022605"/>
    </source>
</evidence>
<comment type="similarity">
    <text evidence="8">Belongs to the TrpC family.</text>
</comment>
<keyword evidence="5 8" id="KW-0822">Tryptophan biosynthesis</keyword>
<gene>
    <name evidence="8 10" type="primary">trpC</name>
    <name evidence="10" type="ORF">H9650_10295</name>
</gene>
<keyword evidence="3 8" id="KW-0028">Amino-acid biosynthesis</keyword>